<reference evidence="1 2" key="1">
    <citation type="submission" date="2023-03" db="EMBL/GenBank/DDBJ databases">
        <title>Genome insight into feeding habits of ladybird beetles.</title>
        <authorList>
            <person name="Li H.-S."/>
            <person name="Huang Y.-H."/>
            <person name="Pang H."/>
        </authorList>
    </citation>
    <scope>NUCLEOTIDE SEQUENCE [LARGE SCALE GENOMIC DNA]</scope>
    <source>
        <strain evidence="1">SYSU_2023b</strain>
        <tissue evidence="1">Whole body</tissue>
    </source>
</reference>
<dbReference type="AlphaFoldDB" id="A0AAW1U0D0"/>
<accession>A0AAW1U0D0</accession>
<protein>
    <submittedName>
        <fullName evidence="1">Uncharacterized protein</fullName>
    </submittedName>
</protein>
<sequence length="69" mass="7965">MQSLTSSLNRLSALVNEQNVDAIALTEHWRSRTQQQVCYFQGYELLSNFYRLKGQYGGSLIYCRESLKG</sequence>
<comment type="caution">
    <text evidence="1">The sequence shown here is derived from an EMBL/GenBank/DDBJ whole genome shotgun (WGS) entry which is preliminary data.</text>
</comment>
<proteinExistence type="predicted"/>
<dbReference type="Gene3D" id="3.60.10.10">
    <property type="entry name" value="Endonuclease/exonuclease/phosphatase"/>
    <property type="match status" value="1"/>
</dbReference>
<keyword evidence="2" id="KW-1185">Reference proteome</keyword>
<evidence type="ECO:0000313" key="1">
    <source>
        <dbReference type="EMBL" id="KAK9876349.1"/>
    </source>
</evidence>
<dbReference type="Proteomes" id="UP001431783">
    <property type="component" value="Unassembled WGS sequence"/>
</dbReference>
<dbReference type="EMBL" id="JARQZJ010000036">
    <property type="protein sequence ID" value="KAK9876349.1"/>
    <property type="molecule type" value="Genomic_DNA"/>
</dbReference>
<organism evidence="1 2">
    <name type="scientific">Henosepilachna vigintioctopunctata</name>
    <dbReference type="NCBI Taxonomy" id="420089"/>
    <lineage>
        <taxon>Eukaryota</taxon>
        <taxon>Metazoa</taxon>
        <taxon>Ecdysozoa</taxon>
        <taxon>Arthropoda</taxon>
        <taxon>Hexapoda</taxon>
        <taxon>Insecta</taxon>
        <taxon>Pterygota</taxon>
        <taxon>Neoptera</taxon>
        <taxon>Endopterygota</taxon>
        <taxon>Coleoptera</taxon>
        <taxon>Polyphaga</taxon>
        <taxon>Cucujiformia</taxon>
        <taxon>Coccinelloidea</taxon>
        <taxon>Coccinellidae</taxon>
        <taxon>Epilachninae</taxon>
        <taxon>Epilachnini</taxon>
        <taxon>Henosepilachna</taxon>
    </lineage>
</organism>
<dbReference type="SUPFAM" id="SSF56219">
    <property type="entry name" value="DNase I-like"/>
    <property type="match status" value="1"/>
</dbReference>
<evidence type="ECO:0000313" key="2">
    <source>
        <dbReference type="Proteomes" id="UP001431783"/>
    </source>
</evidence>
<dbReference type="InterPro" id="IPR036691">
    <property type="entry name" value="Endo/exonu/phosph_ase_sf"/>
</dbReference>
<name>A0AAW1U0D0_9CUCU</name>
<gene>
    <name evidence="1" type="ORF">WA026_012658</name>
</gene>